<accession>A0A848IGH7</accession>
<evidence type="ECO:0000313" key="3">
    <source>
        <dbReference type="Proteomes" id="UP000544134"/>
    </source>
</evidence>
<evidence type="ECO:0000256" key="1">
    <source>
        <dbReference type="SAM" id="Phobius"/>
    </source>
</evidence>
<keyword evidence="1" id="KW-0472">Membrane</keyword>
<reference evidence="2 3" key="1">
    <citation type="submission" date="2020-04" db="EMBL/GenBank/DDBJ databases">
        <title>Paraburkholderia sp. RP-4-7 isolated from soil.</title>
        <authorList>
            <person name="Dahal R.H."/>
        </authorList>
    </citation>
    <scope>NUCLEOTIDE SEQUENCE [LARGE SCALE GENOMIC DNA]</scope>
    <source>
        <strain evidence="2 3">RP-4-7</strain>
    </source>
</reference>
<feature type="transmembrane region" description="Helical" evidence="1">
    <location>
        <begin position="55"/>
        <end position="75"/>
    </location>
</feature>
<dbReference type="Proteomes" id="UP000544134">
    <property type="component" value="Unassembled WGS sequence"/>
</dbReference>
<sequence>MELHGVQQLSGNLKAIFSALSDDPSGLVWIVATLNLLTIICGLRENIRHAKAYKVIVLAQLLIVPIVAAMGFHYATQPPA</sequence>
<comment type="caution">
    <text evidence="2">The sequence shown here is derived from an EMBL/GenBank/DDBJ whole genome shotgun (WGS) entry which is preliminary data.</text>
</comment>
<keyword evidence="3" id="KW-1185">Reference proteome</keyword>
<proteinExistence type="predicted"/>
<gene>
    <name evidence="2" type="ORF">HHL24_21185</name>
</gene>
<protein>
    <submittedName>
        <fullName evidence="2">Uncharacterized protein</fullName>
    </submittedName>
</protein>
<keyword evidence="1" id="KW-1133">Transmembrane helix</keyword>
<name>A0A848IGH7_9BURK</name>
<dbReference type="AlphaFoldDB" id="A0A848IGH7"/>
<dbReference type="EMBL" id="JABBGJ010000022">
    <property type="protein sequence ID" value="NMM00440.1"/>
    <property type="molecule type" value="Genomic_DNA"/>
</dbReference>
<evidence type="ECO:0000313" key="2">
    <source>
        <dbReference type="EMBL" id="NMM00440.1"/>
    </source>
</evidence>
<feature type="transmembrane region" description="Helical" evidence="1">
    <location>
        <begin position="26"/>
        <end position="43"/>
    </location>
</feature>
<organism evidence="2 3">
    <name type="scientific">Paraburkholderia polaris</name>
    <dbReference type="NCBI Taxonomy" id="2728848"/>
    <lineage>
        <taxon>Bacteria</taxon>
        <taxon>Pseudomonadati</taxon>
        <taxon>Pseudomonadota</taxon>
        <taxon>Betaproteobacteria</taxon>
        <taxon>Burkholderiales</taxon>
        <taxon>Burkholderiaceae</taxon>
        <taxon>Paraburkholderia</taxon>
    </lineage>
</organism>
<keyword evidence="1" id="KW-0812">Transmembrane</keyword>